<evidence type="ECO:0000313" key="1">
    <source>
        <dbReference type="EMBL" id="NEW73140.1"/>
    </source>
</evidence>
<dbReference type="Proteomes" id="UP000476310">
    <property type="component" value="Unassembled WGS sequence"/>
</dbReference>
<reference evidence="1" key="1">
    <citation type="submission" date="2020-02" db="EMBL/GenBank/DDBJ databases">
        <title>A new Streptomyces sp. for controlling soil-borne diseases.</title>
        <authorList>
            <person name="Li X."/>
            <person name="Tian Y."/>
            <person name="Gao K."/>
        </authorList>
    </citation>
    <scope>NUCLEOTIDE SEQUENCE [LARGE SCALE GENOMIC DNA]</scope>
    <source>
        <strain evidence="1">0250</strain>
    </source>
</reference>
<organism evidence="1 2">
    <name type="scientific">Streptomyces rhizosphaericus</name>
    <dbReference type="NCBI Taxonomy" id="114699"/>
    <lineage>
        <taxon>Bacteria</taxon>
        <taxon>Bacillati</taxon>
        <taxon>Actinomycetota</taxon>
        <taxon>Actinomycetes</taxon>
        <taxon>Kitasatosporales</taxon>
        <taxon>Streptomycetaceae</taxon>
        <taxon>Streptomyces</taxon>
        <taxon>Streptomyces violaceusniger group</taxon>
    </lineage>
</organism>
<evidence type="ECO:0000313" key="2">
    <source>
        <dbReference type="Proteomes" id="UP000476310"/>
    </source>
</evidence>
<gene>
    <name evidence="1" type="ORF">G4H13_22850</name>
</gene>
<accession>A0A6G4AIS7</accession>
<dbReference type="RefSeq" id="WP_164430006.1">
    <property type="nucleotide sequence ID" value="NZ_JAAIKT010000028.1"/>
</dbReference>
<comment type="caution">
    <text evidence="1">The sequence shown here is derived from an EMBL/GenBank/DDBJ whole genome shotgun (WGS) entry which is preliminary data.</text>
</comment>
<dbReference type="EMBL" id="JAAIKT010000028">
    <property type="protein sequence ID" value="NEW73140.1"/>
    <property type="molecule type" value="Genomic_DNA"/>
</dbReference>
<name>A0A6G4AIS7_9ACTN</name>
<sequence length="51" mass="5206">MTEDPRPTHPDRLGLAAPGPFDGALFSVRVAVPGPPAAEYRPAAGPIGGRV</sequence>
<protein>
    <submittedName>
        <fullName evidence="1">Uncharacterized protein</fullName>
    </submittedName>
</protein>
<keyword evidence="2" id="KW-1185">Reference proteome</keyword>
<proteinExistence type="predicted"/>
<dbReference type="AlphaFoldDB" id="A0A6G4AIS7"/>